<evidence type="ECO:0000256" key="1">
    <source>
        <dbReference type="SAM" id="Phobius"/>
    </source>
</evidence>
<comment type="caution">
    <text evidence="3">The sequence shown here is derived from an EMBL/GenBank/DDBJ whole genome shotgun (WGS) entry which is preliminary data.</text>
</comment>
<feature type="transmembrane region" description="Helical" evidence="1">
    <location>
        <begin position="97"/>
        <end position="118"/>
    </location>
</feature>
<dbReference type="InterPro" id="IPR000326">
    <property type="entry name" value="PAP2/HPO"/>
</dbReference>
<accession>A0A6N7IYM5</accession>
<protein>
    <submittedName>
        <fullName evidence="3">Phosphatase PAP2 family protein</fullName>
    </submittedName>
</protein>
<dbReference type="CDD" id="cd01610">
    <property type="entry name" value="PAP2_like"/>
    <property type="match status" value="1"/>
</dbReference>
<sequence length="149" mass="16763">MKKFLIYSDKILTAITYAAYVVLLIYVLVKHGFGADILKVLLIPASGFIVETILRDRLNFRRPYEVTGIPPIIPKDKKGHSFPSRHAFSVTMIAMMYLYYLPYFGIVMLVIAAFLCVVRVKGGVHFARDVLAGAALAAGYAAFFMYIFR</sequence>
<keyword evidence="1" id="KW-0472">Membrane</keyword>
<dbReference type="Proteomes" id="UP000460257">
    <property type="component" value="Unassembled WGS sequence"/>
</dbReference>
<dbReference type="EMBL" id="VOGC01000002">
    <property type="protein sequence ID" value="MQN00838.1"/>
    <property type="molecule type" value="Genomic_DNA"/>
</dbReference>
<keyword evidence="4" id="KW-1185">Reference proteome</keyword>
<keyword evidence="1" id="KW-1133">Transmembrane helix</keyword>
<gene>
    <name evidence="3" type="ORF">FRC54_02450</name>
</gene>
<dbReference type="Gene3D" id="1.20.144.10">
    <property type="entry name" value="Phosphatidic acid phosphatase type 2/haloperoxidase"/>
    <property type="match status" value="1"/>
</dbReference>
<feature type="domain" description="Phosphatidic acid phosphatase type 2/haloperoxidase" evidence="2">
    <location>
        <begin position="37"/>
        <end position="145"/>
    </location>
</feature>
<feature type="transmembrane region" description="Helical" evidence="1">
    <location>
        <begin position="130"/>
        <end position="148"/>
    </location>
</feature>
<evidence type="ECO:0000259" key="2">
    <source>
        <dbReference type="SMART" id="SM00014"/>
    </source>
</evidence>
<dbReference type="AlphaFoldDB" id="A0A6N7IYM5"/>
<dbReference type="SUPFAM" id="SSF48317">
    <property type="entry name" value="Acid phosphatase/Vanadium-dependent haloperoxidase"/>
    <property type="match status" value="1"/>
</dbReference>
<keyword evidence="1" id="KW-0812">Transmembrane</keyword>
<evidence type="ECO:0000313" key="3">
    <source>
        <dbReference type="EMBL" id="MQN00838.1"/>
    </source>
</evidence>
<dbReference type="SMART" id="SM00014">
    <property type="entry name" value="acidPPc"/>
    <property type="match status" value="1"/>
</dbReference>
<feature type="transmembrane region" description="Helical" evidence="1">
    <location>
        <begin position="12"/>
        <end position="29"/>
    </location>
</feature>
<organism evidence="3 4">
    <name type="scientific">Candidatus Weimeria bifida</name>
    <dbReference type="NCBI Taxonomy" id="2599074"/>
    <lineage>
        <taxon>Bacteria</taxon>
        <taxon>Bacillati</taxon>
        <taxon>Bacillota</taxon>
        <taxon>Clostridia</taxon>
        <taxon>Lachnospirales</taxon>
        <taxon>Lachnospiraceae</taxon>
        <taxon>Candidatus Weimeria</taxon>
    </lineage>
</organism>
<proteinExistence type="predicted"/>
<evidence type="ECO:0000313" key="4">
    <source>
        <dbReference type="Proteomes" id="UP000460257"/>
    </source>
</evidence>
<dbReference type="InterPro" id="IPR036938">
    <property type="entry name" value="PAP2/HPO_sf"/>
</dbReference>
<dbReference type="Pfam" id="PF01569">
    <property type="entry name" value="PAP2"/>
    <property type="match status" value="1"/>
</dbReference>
<reference evidence="3" key="1">
    <citation type="journal article" date="2020" name="Appl. Environ. Microbiol.">
        <title>Medium-Chain Fatty Acid Synthesis by 'Candidatus Weimeria bifida' gen. nov., sp. nov., and 'Candidatus Pseudoramibacter fermentans' sp. nov.</title>
        <authorList>
            <person name="Scarborough M.J."/>
            <person name="Myers K.S."/>
            <person name="Donohue T.J."/>
            <person name="Noguera D.R."/>
        </authorList>
    </citation>
    <scope>NUCLEOTIDE SEQUENCE</scope>
    <source>
        <strain evidence="3">LCO1.1</strain>
    </source>
</reference>
<name>A0A6N7IYM5_9FIRM</name>